<comment type="caution">
    <text evidence="2">The sequence shown here is derived from an EMBL/GenBank/DDBJ whole genome shotgun (WGS) entry which is preliminary data.</text>
</comment>
<accession>A0ABP5LX66</accession>
<dbReference type="InterPro" id="IPR050982">
    <property type="entry name" value="Auxin_biosynth/cation_transpt"/>
</dbReference>
<evidence type="ECO:0000256" key="1">
    <source>
        <dbReference type="ARBA" id="ARBA00023002"/>
    </source>
</evidence>
<keyword evidence="1" id="KW-0560">Oxidoreductase</keyword>
<keyword evidence="3" id="KW-1185">Reference proteome</keyword>
<dbReference type="Gene3D" id="3.50.50.60">
    <property type="entry name" value="FAD/NAD(P)-binding domain"/>
    <property type="match status" value="1"/>
</dbReference>
<proteinExistence type="predicted"/>
<dbReference type="EMBL" id="BAAAQR010000014">
    <property type="protein sequence ID" value="GAA2153779.1"/>
    <property type="molecule type" value="Genomic_DNA"/>
</dbReference>
<dbReference type="InterPro" id="IPR036188">
    <property type="entry name" value="FAD/NAD-bd_sf"/>
</dbReference>
<evidence type="ECO:0000313" key="2">
    <source>
        <dbReference type="EMBL" id="GAA2153779.1"/>
    </source>
</evidence>
<sequence length="417" mass="45373">MSTIDTIVIGAGHAGLAVSRLLSEAGRDHVVMDRGRIAERWRSERWDSLHLLTPRWMTRLPGWRYPGEDQDGFMPAAELVGHLEQYAAANAAPLVLGDEVHRVTLHRDRYRVETGGRSWKARHVVVATGATGRANVPAGMDRLDPDIALVTSAQYRNPDQLPPGGVLVVGASASGSQIADELARAGRRVVLAVGRHTRLPRTYRGMDVFWWLEQTGRLARQVTRGEARVEPSLQLVGREPADPRGSDVDLATLQRSGVELAGRLGEVAGHRVGFRDDLAASTHTADQQMFRFLDSVDRYVDLQHLGAEVDPAVRPPRVATSDPLTHLDLRAAGIGTVVLATGFRPHHPWLRIPVVGSDGAIQQERGVTAAPGLYVVGQRFQHRRDSTFIDGARFGARDVVSHLCGGELAAGALEEAS</sequence>
<dbReference type="PANTHER" id="PTHR43539:SF78">
    <property type="entry name" value="FLAVIN-CONTAINING MONOOXYGENASE"/>
    <property type="match status" value="1"/>
</dbReference>
<dbReference type="PANTHER" id="PTHR43539">
    <property type="entry name" value="FLAVIN-BINDING MONOOXYGENASE-LIKE PROTEIN (AFU_ORTHOLOGUE AFUA_4G09220)"/>
    <property type="match status" value="1"/>
</dbReference>
<dbReference type="SUPFAM" id="SSF51905">
    <property type="entry name" value="FAD/NAD(P)-binding domain"/>
    <property type="match status" value="2"/>
</dbReference>
<name>A0ABP5LX66_9ACTN</name>
<dbReference type="PRINTS" id="PR00368">
    <property type="entry name" value="FADPNR"/>
</dbReference>
<evidence type="ECO:0000313" key="3">
    <source>
        <dbReference type="Proteomes" id="UP001501771"/>
    </source>
</evidence>
<organism evidence="2 3">
    <name type="scientific">Nocardioides koreensis</name>
    <dbReference type="NCBI Taxonomy" id="433651"/>
    <lineage>
        <taxon>Bacteria</taxon>
        <taxon>Bacillati</taxon>
        <taxon>Actinomycetota</taxon>
        <taxon>Actinomycetes</taxon>
        <taxon>Propionibacteriales</taxon>
        <taxon>Nocardioidaceae</taxon>
        <taxon>Nocardioides</taxon>
    </lineage>
</organism>
<dbReference type="RefSeq" id="WP_344156331.1">
    <property type="nucleotide sequence ID" value="NZ_BAAAQR010000014.1"/>
</dbReference>
<dbReference type="Pfam" id="PF13738">
    <property type="entry name" value="Pyr_redox_3"/>
    <property type="match status" value="1"/>
</dbReference>
<reference evidence="3" key="1">
    <citation type="journal article" date="2019" name="Int. J. Syst. Evol. Microbiol.">
        <title>The Global Catalogue of Microorganisms (GCM) 10K type strain sequencing project: providing services to taxonomists for standard genome sequencing and annotation.</title>
        <authorList>
            <consortium name="The Broad Institute Genomics Platform"/>
            <consortium name="The Broad Institute Genome Sequencing Center for Infectious Disease"/>
            <person name="Wu L."/>
            <person name="Ma J."/>
        </authorList>
    </citation>
    <scope>NUCLEOTIDE SEQUENCE [LARGE SCALE GENOMIC DNA]</scope>
    <source>
        <strain evidence="3">JCM 16022</strain>
    </source>
</reference>
<protein>
    <submittedName>
        <fullName evidence="2">NAD(P)/FAD-dependent oxidoreductase</fullName>
    </submittedName>
</protein>
<dbReference type="PRINTS" id="PR00411">
    <property type="entry name" value="PNDRDTASEI"/>
</dbReference>
<dbReference type="Proteomes" id="UP001501771">
    <property type="component" value="Unassembled WGS sequence"/>
</dbReference>
<gene>
    <name evidence="2" type="ORF">GCM10009844_38710</name>
</gene>